<dbReference type="Pfam" id="PF13581">
    <property type="entry name" value="HATPase_c_2"/>
    <property type="match status" value="1"/>
</dbReference>
<feature type="domain" description="Histidine kinase/HSP90-like ATPase" evidence="2">
    <location>
        <begin position="45"/>
        <end position="166"/>
    </location>
</feature>
<dbReference type="OrthoDB" id="9792240at2"/>
<dbReference type="InterPro" id="IPR003594">
    <property type="entry name" value="HATPase_dom"/>
</dbReference>
<dbReference type="SUPFAM" id="SSF55874">
    <property type="entry name" value="ATPase domain of HSP90 chaperone/DNA topoisomerase II/histidine kinase"/>
    <property type="match status" value="1"/>
</dbReference>
<protein>
    <submittedName>
        <fullName evidence="3">ATP-binding protein</fullName>
    </submittedName>
</protein>
<keyword evidence="1" id="KW-0808">Transferase</keyword>
<dbReference type="Gene3D" id="3.30.565.10">
    <property type="entry name" value="Histidine kinase-like ATPase, C-terminal domain"/>
    <property type="match status" value="1"/>
</dbReference>
<keyword evidence="3" id="KW-0547">Nucleotide-binding</keyword>
<dbReference type="CDD" id="cd16936">
    <property type="entry name" value="HATPase_RsbW-like"/>
    <property type="match status" value="1"/>
</dbReference>
<gene>
    <name evidence="3" type="ORF">E2L05_16460</name>
</gene>
<accession>A0A4R6ANM4</accession>
<reference evidence="3 4" key="1">
    <citation type="submission" date="2019-03" db="EMBL/GenBank/DDBJ databases">
        <title>Rhodobacteraceae bacterium SM1902, a new member of the family Rhodobacteraceae isolated from Yantai.</title>
        <authorList>
            <person name="Sun Y."/>
        </authorList>
    </citation>
    <scope>NUCLEOTIDE SEQUENCE [LARGE SCALE GENOMIC DNA]</scope>
    <source>
        <strain evidence="3 4">SM1902</strain>
    </source>
</reference>
<evidence type="ECO:0000256" key="1">
    <source>
        <dbReference type="ARBA" id="ARBA00022527"/>
    </source>
</evidence>
<dbReference type="InterPro" id="IPR050267">
    <property type="entry name" value="Anti-sigma-factor_SerPK"/>
</dbReference>
<dbReference type="InterPro" id="IPR036890">
    <property type="entry name" value="HATPase_C_sf"/>
</dbReference>
<keyword evidence="1" id="KW-0723">Serine/threonine-protein kinase</keyword>
<evidence type="ECO:0000313" key="3">
    <source>
        <dbReference type="EMBL" id="TDL85032.1"/>
    </source>
</evidence>
<dbReference type="EMBL" id="SMZO01000051">
    <property type="protein sequence ID" value="TDL85032.1"/>
    <property type="molecule type" value="Genomic_DNA"/>
</dbReference>
<keyword evidence="4" id="KW-1185">Reference proteome</keyword>
<name>A0A4R6ANM4_9RHOB</name>
<evidence type="ECO:0000313" key="4">
    <source>
        <dbReference type="Proteomes" id="UP000294562"/>
    </source>
</evidence>
<keyword evidence="1" id="KW-0418">Kinase</keyword>
<organism evidence="3 4">
    <name type="scientific">Meridianimarinicoccus aquatilis</name>
    <dbReference type="NCBI Taxonomy" id="2552766"/>
    <lineage>
        <taxon>Bacteria</taxon>
        <taxon>Pseudomonadati</taxon>
        <taxon>Pseudomonadota</taxon>
        <taxon>Alphaproteobacteria</taxon>
        <taxon>Rhodobacterales</taxon>
        <taxon>Paracoccaceae</taxon>
        <taxon>Meridianimarinicoccus</taxon>
    </lineage>
</organism>
<dbReference type="PANTHER" id="PTHR35526">
    <property type="entry name" value="ANTI-SIGMA-F FACTOR RSBW-RELATED"/>
    <property type="match status" value="1"/>
</dbReference>
<comment type="caution">
    <text evidence="3">The sequence shown here is derived from an EMBL/GenBank/DDBJ whole genome shotgun (WGS) entry which is preliminary data.</text>
</comment>
<evidence type="ECO:0000259" key="2">
    <source>
        <dbReference type="Pfam" id="PF13581"/>
    </source>
</evidence>
<keyword evidence="3" id="KW-0067">ATP-binding</keyword>
<dbReference type="PANTHER" id="PTHR35526:SF3">
    <property type="entry name" value="ANTI-SIGMA-F FACTOR RSBW"/>
    <property type="match status" value="1"/>
</dbReference>
<dbReference type="AlphaFoldDB" id="A0A4R6ANM4"/>
<dbReference type="Proteomes" id="UP000294562">
    <property type="component" value="Unassembled WGS sequence"/>
</dbReference>
<dbReference type="GO" id="GO:0005524">
    <property type="term" value="F:ATP binding"/>
    <property type="evidence" value="ECO:0007669"/>
    <property type="project" value="UniProtKB-KW"/>
</dbReference>
<proteinExistence type="predicted"/>
<dbReference type="GO" id="GO:0004674">
    <property type="term" value="F:protein serine/threonine kinase activity"/>
    <property type="evidence" value="ECO:0007669"/>
    <property type="project" value="UniProtKB-KW"/>
</dbReference>
<sequence length="173" mass="19076">MTIWTLPCSRKRRMDDLAVGSVAQKMTRLPEARLQLDVVATPLGVRRGLNEIRQTLHLWGMGHDDIGTAEMVLAEVMNNIVEHAYADCAGASMLLSAWQWHGGLAVHVVDSGLPMPDGKLPEGQAKPLNVDLTELPEGGFGWSLIRELTIDLNYCRSDGENHLRFRVPPSGLN</sequence>